<dbReference type="InterPro" id="IPR000595">
    <property type="entry name" value="cNMP-bd_dom"/>
</dbReference>
<comment type="caution">
    <text evidence="6">The sequence shown here is derived from an EMBL/GenBank/DDBJ whole genome shotgun (WGS) entry which is preliminary data.</text>
</comment>
<evidence type="ECO:0000256" key="3">
    <source>
        <dbReference type="ARBA" id="ARBA00023163"/>
    </source>
</evidence>
<keyword evidence="2" id="KW-0238">DNA-binding</keyword>
<dbReference type="SUPFAM" id="SSF46785">
    <property type="entry name" value="Winged helix' DNA-binding domain"/>
    <property type="match status" value="1"/>
</dbReference>
<dbReference type="PROSITE" id="PS51063">
    <property type="entry name" value="HTH_CRP_2"/>
    <property type="match status" value="1"/>
</dbReference>
<dbReference type="Gene3D" id="1.10.10.10">
    <property type="entry name" value="Winged helix-like DNA-binding domain superfamily/Winged helix DNA-binding domain"/>
    <property type="match status" value="1"/>
</dbReference>
<dbReference type="AlphaFoldDB" id="A0A8J6PHW4"/>
<dbReference type="PROSITE" id="PS50042">
    <property type="entry name" value="CNMP_BINDING_3"/>
    <property type="match status" value="1"/>
</dbReference>
<protein>
    <submittedName>
        <fullName evidence="6">Crp/Fnr family transcriptional regulator</fullName>
    </submittedName>
</protein>
<keyword evidence="1" id="KW-0805">Transcription regulation</keyword>
<feature type="domain" description="HTH crp-type" evidence="5">
    <location>
        <begin position="155"/>
        <end position="221"/>
    </location>
</feature>
<gene>
    <name evidence="6" type="ORF">H9Y05_02065</name>
</gene>
<dbReference type="CDD" id="cd00038">
    <property type="entry name" value="CAP_ED"/>
    <property type="match status" value="1"/>
</dbReference>
<dbReference type="PANTHER" id="PTHR24567">
    <property type="entry name" value="CRP FAMILY TRANSCRIPTIONAL REGULATORY PROTEIN"/>
    <property type="match status" value="1"/>
</dbReference>
<dbReference type="InterPro" id="IPR012318">
    <property type="entry name" value="HTH_CRP"/>
</dbReference>
<dbReference type="InterPro" id="IPR036390">
    <property type="entry name" value="WH_DNA-bd_sf"/>
</dbReference>
<accession>A0A8J6PHW4</accession>
<keyword evidence="3" id="KW-0804">Transcription</keyword>
<dbReference type="SMART" id="SM00100">
    <property type="entry name" value="cNMP"/>
    <property type="match status" value="1"/>
</dbReference>
<dbReference type="GO" id="GO:0003677">
    <property type="term" value="F:DNA binding"/>
    <property type="evidence" value="ECO:0007669"/>
    <property type="project" value="UniProtKB-KW"/>
</dbReference>
<dbReference type="Pfam" id="PF13545">
    <property type="entry name" value="HTH_Crp_2"/>
    <property type="match status" value="1"/>
</dbReference>
<dbReference type="SUPFAM" id="SSF51206">
    <property type="entry name" value="cAMP-binding domain-like"/>
    <property type="match status" value="1"/>
</dbReference>
<dbReference type="RefSeq" id="WP_163490444.1">
    <property type="nucleotide sequence ID" value="NZ_JACVEL010000001.1"/>
</dbReference>
<dbReference type="InterPro" id="IPR014710">
    <property type="entry name" value="RmlC-like_jellyroll"/>
</dbReference>
<dbReference type="CDD" id="cd00092">
    <property type="entry name" value="HTH_CRP"/>
    <property type="match status" value="1"/>
</dbReference>
<dbReference type="SMART" id="SM00419">
    <property type="entry name" value="HTH_CRP"/>
    <property type="match status" value="1"/>
</dbReference>
<dbReference type="Proteomes" id="UP000652681">
    <property type="component" value="Unassembled WGS sequence"/>
</dbReference>
<dbReference type="Gene3D" id="2.60.120.10">
    <property type="entry name" value="Jelly Rolls"/>
    <property type="match status" value="1"/>
</dbReference>
<name>A0A8J6PHW4_9FLAO</name>
<evidence type="ECO:0000256" key="1">
    <source>
        <dbReference type="ARBA" id="ARBA00023015"/>
    </source>
</evidence>
<evidence type="ECO:0000313" key="6">
    <source>
        <dbReference type="EMBL" id="MBC9811250.1"/>
    </source>
</evidence>
<dbReference type="InterPro" id="IPR018490">
    <property type="entry name" value="cNMP-bd_dom_sf"/>
</dbReference>
<evidence type="ECO:0000256" key="2">
    <source>
        <dbReference type="ARBA" id="ARBA00023125"/>
    </source>
</evidence>
<feature type="domain" description="Cyclic nucleotide-binding" evidence="4">
    <location>
        <begin position="21"/>
        <end position="141"/>
    </location>
</feature>
<dbReference type="GO" id="GO:0005829">
    <property type="term" value="C:cytosol"/>
    <property type="evidence" value="ECO:0007669"/>
    <property type="project" value="TreeGrafter"/>
</dbReference>
<dbReference type="PRINTS" id="PR00034">
    <property type="entry name" value="HTHCRP"/>
</dbReference>
<dbReference type="PANTHER" id="PTHR24567:SF74">
    <property type="entry name" value="HTH-TYPE TRANSCRIPTIONAL REGULATOR ARCR"/>
    <property type="match status" value="1"/>
</dbReference>
<dbReference type="GO" id="GO:0003700">
    <property type="term" value="F:DNA-binding transcription factor activity"/>
    <property type="evidence" value="ECO:0007669"/>
    <property type="project" value="TreeGrafter"/>
</dbReference>
<dbReference type="InterPro" id="IPR050397">
    <property type="entry name" value="Env_Response_Regulators"/>
</dbReference>
<dbReference type="Pfam" id="PF00027">
    <property type="entry name" value="cNMP_binding"/>
    <property type="match status" value="1"/>
</dbReference>
<evidence type="ECO:0000313" key="7">
    <source>
        <dbReference type="Proteomes" id="UP000652681"/>
    </source>
</evidence>
<organism evidence="6 7">
    <name type="scientific">Taishania pollutisoli</name>
    <dbReference type="NCBI Taxonomy" id="2766479"/>
    <lineage>
        <taxon>Bacteria</taxon>
        <taxon>Pseudomonadati</taxon>
        <taxon>Bacteroidota</taxon>
        <taxon>Flavobacteriia</taxon>
        <taxon>Flavobacteriales</taxon>
        <taxon>Crocinitomicaceae</taxon>
        <taxon>Taishania</taxon>
    </lineage>
</organism>
<dbReference type="InterPro" id="IPR036388">
    <property type="entry name" value="WH-like_DNA-bd_sf"/>
</dbReference>
<dbReference type="EMBL" id="JACVEL010000001">
    <property type="protein sequence ID" value="MBC9811250.1"/>
    <property type="molecule type" value="Genomic_DNA"/>
</dbReference>
<evidence type="ECO:0000259" key="4">
    <source>
        <dbReference type="PROSITE" id="PS50042"/>
    </source>
</evidence>
<keyword evidence="7" id="KW-1185">Reference proteome</keyword>
<sequence length="229" mass="25997">MLIHSHKHLTCENCRSRKDSLFSHFNCEETACLNSAKSCNFYKKKQPIFLAGSLPRGVYCLSEGKVKVFSIGEQGKEQIVHIAKDGEIIGFRAMLSGDPYQVSAETLEDCNICFIAKDEFLNMIDTNPTLRDNVMKELSKELNTRTKLLTNMAQKSVRERLAFSLVYLDKVYSEESINLSREDLANFIGTATETLIRLLKDFKEEGLIEIHTRKLTLLNRPGLLRIAGD</sequence>
<proteinExistence type="predicted"/>
<reference evidence="6" key="1">
    <citation type="submission" date="2020-09" db="EMBL/GenBank/DDBJ databases">
        <title>Taishania pollutisoli gen. nov., sp. nov., Isolated from Tetrabromobisphenol A-Contaminated Soil.</title>
        <authorList>
            <person name="Chen Q."/>
        </authorList>
    </citation>
    <scope>NUCLEOTIDE SEQUENCE</scope>
    <source>
        <strain evidence="6">CZZ-1</strain>
    </source>
</reference>
<evidence type="ECO:0000259" key="5">
    <source>
        <dbReference type="PROSITE" id="PS51063"/>
    </source>
</evidence>